<feature type="non-terminal residue" evidence="1">
    <location>
        <position position="1"/>
    </location>
</feature>
<accession>X1DSB4</accession>
<proteinExistence type="predicted"/>
<dbReference type="EMBL" id="BART01032151">
    <property type="protein sequence ID" value="GAH07869.1"/>
    <property type="molecule type" value="Genomic_DNA"/>
</dbReference>
<protein>
    <submittedName>
        <fullName evidence="1">Uncharacterized protein</fullName>
    </submittedName>
</protein>
<evidence type="ECO:0000313" key="1">
    <source>
        <dbReference type="EMBL" id="GAH07869.1"/>
    </source>
</evidence>
<reference evidence="1" key="1">
    <citation type="journal article" date="2014" name="Front. Microbiol.">
        <title>High frequency of phylogenetically diverse reductive dehalogenase-homologous genes in deep subseafloor sedimentary metagenomes.</title>
        <authorList>
            <person name="Kawai M."/>
            <person name="Futagami T."/>
            <person name="Toyoda A."/>
            <person name="Takaki Y."/>
            <person name="Nishi S."/>
            <person name="Hori S."/>
            <person name="Arai W."/>
            <person name="Tsubouchi T."/>
            <person name="Morono Y."/>
            <person name="Uchiyama I."/>
            <person name="Ito T."/>
            <person name="Fujiyama A."/>
            <person name="Inagaki F."/>
            <person name="Takami H."/>
        </authorList>
    </citation>
    <scope>NUCLEOTIDE SEQUENCE</scope>
    <source>
        <strain evidence="1">Expedition CK06-06</strain>
    </source>
</reference>
<organism evidence="1">
    <name type="scientific">marine sediment metagenome</name>
    <dbReference type="NCBI Taxonomy" id="412755"/>
    <lineage>
        <taxon>unclassified sequences</taxon>
        <taxon>metagenomes</taxon>
        <taxon>ecological metagenomes</taxon>
    </lineage>
</organism>
<sequence length="241" mass="28913">PDFRDDRNRLEVFQSGGSPEMAEFNVEYGKIAKDFGSNSAEVKLWRLEHSDFTNWAIESWDWEGTGEYKGIEYYQLQIKWRDIEAEYAEIEGTEARTDFLAAHSDFRDDRNRMKAMDAEFPETLIEDWVGWYAESRSDYEDDWWLMEHPEFYKAMYDLGIWTEPRDFSKVPTREVWNLYQTYLGLPSGTPRYDFRAKHPELDAWLVLKFGYKPIKERGEKEAEPTPWEEAQEVKRFQELFK</sequence>
<dbReference type="AlphaFoldDB" id="X1DSB4"/>
<gene>
    <name evidence="1" type="ORF">S01H4_55658</name>
</gene>
<name>X1DSB4_9ZZZZ</name>
<comment type="caution">
    <text evidence="1">The sequence shown here is derived from an EMBL/GenBank/DDBJ whole genome shotgun (WGS) entry which is preliminary data.</text>
</comment>